<reference evidence="4 5" key="1">
    <citation type="submission" date="2023-03" db="EMBL/GenBank/DDBJ databases">
        <title>Draft genome sequence of Thalassotalea insulae KCTC 62186T.</title>
        <authorList>
            <person name="Sawabe T."/>
        </authorList>
    </citation>
    <scope>NUCLEOTIDE SEQUENCE [LARGE SCALE GENOMIC DNA]</scope>
    <source>
        <strain evidence="4 5">KCTC 62186</strain>
    </source>
</reference>
<dbReference type="InterPro" id="IPR003423">
    <property type="entry name" value="OMP_efflux"/>
</dbReference>
<organism evidence="4 5">
    <name type="scientific">Thalassotalea insulae</name>
    <dbReference type="NCBI Taxonomy" id="2056778"/>
    <lineage>
        <taxon>Bacteria</taxon>
        <taxon>Pseudomonadati</taxon>
        <taxon>Pseudomonadota</taxon>
        <taxon>Gammaproteobacteria</taxon>
        <taxon>Alteromonadales</taxon>
        <taxon>Colwelliaceae</taxon>
        <taxon>Thalassotalea</taxon>
    </lineage>
</organism>
<evidence type="ECO:0000256" key="3">
    <source>
        <dbReference type="SAM" id="Coils"/>
    </source>
</evidence>
<accession>A0ABQ6H1H6</accession>
<dbReference type="Gene3D" id="1.20.1600.10">
    <property type="entry name" value="Outer membrane efflux proteins (OEP)"/>
    <property type="match status" value="1"/>
</dbReference>
<comment type="caution">
    <text evidence="4">The sequence shown here is derived from an EMBL/GenBank/DDBJ whole genome shotgun (WGS) entry which is preliminary data.</text>
</comment>
<feature type="coiled-coil region" evidence="3">
    <location>
        <begin position="175"/>
        <end position="202"/>
    </location>
</feature>
<dbReference type="NCBIfam" id="TIGR01845">
    <property type="entry name" value="outer_NodT"/>
    <property type="match status" value="1"/>
</dbReference>
<keyword evidence="2" id="KW-0449">Lipoprotein</keyword>
<dbReference type="Pfam" id="PF02321">
    <property type="entry name" value="OEP"/>
    <property type="match status" value="2"/>
</dbReference>
<keyword evidence="2" id="KW-0812">Transmembrane</keyword>
<comment type="subcellular location">
    <subcellularLocation>
        <location evidence="2">Cell outer membrane</location>
        <topology evidence="2">Lipid-anchor</topology>
    </subcellularLocation>
</comment>
<gene>
    <name evidence="4" type="ORF">tinsulaeT_36110</name>
</gene>
<keyword evidence="2" id="KW-0564">Palmitate</keyword>
<evidence type="ECO:0000256" key="2">
    <source>
        <dbReference type="RuleBase" id="RU362097"/>
    </source>
</evidence>
<dbReference type="SUPFAM" id="SSF56954">
    <property type="entry name" value="Outer membrane efflux proteins (OEP)"/>
    <property type="match status" value="1"/>
</dbReference>
<proteinExistence type="inferred from homology"/>
<keyword evidence="5" id="KW-1185">Reference proteome</keyword>
<keyword evidence="2" id="KW-0472">Membrane</keyword>
<dbReference type="InterPro" id="IPR010131">
    <property type="entry name" value="MdtP/NodT-like"/>
</dbReference>
<protein>
    <submittedName>
        <fullName evidence="4">RND transporter</fullName>
    </submittedName>
</protein>
<name>A0ABQ6H1H6_9GAMM</name>
<sequence>MHSVAFVILSSLYGCASPSYQSQAMEQLTVPEHWQSAHQLDSSTSAKDNTSWLATLNDDQLSELVLLALANNRQLQAKLATLKIAEQQAIVSGAAKFPELSLSQGNGRKKLVKDNGVQYQTSADINLTLSYELDVWGKLSDQQHQAKLDLLAAQNTYLQAKQQLTADVAKSWFNLIEAQQLLALYQKRADNLSNNLAMIQSSYRLGLTDALDVYLTQNNVNSELARVASQQQQVLASKRALELLIGEYPQASINAKQRLPEINNHIATGLPAQLLTQRADLVASWYQLLVLDAGVAIAHKQRFPRFALTTSAGDSSDQLSELLSGNTIAWSLLGNITMPLFSGGKLAAQEQQAKLKLVQKEQLYLEQLFQAFAEVENTVDNHASLTQRYRYLLEAQENAKQAEKLSFDQYLRGLVQYTTVLESQRRSFDAQTSVIHLKNQLLQNRIDIHLALGGDFVTAEDELEPKLAVSSMTLISE</sequence>
<evidence type="ECO:0000313" key="4">
    <source>
        <dbReference type="EMBL" id="GLX80271.1"/>
    </source>
</evidence>
<evidence type="ECO:0000256" key="1">
    <source>
        <dbReference type="ARBA" id="ARBA00007613"/>
    </source>
</evidence>
<evidence type="ECO:0000313" key="5">
    <source>
        <dbReference type="Proteomes" id="UP001157186"/>
    </source>
</evidence>
<comment type="similarity">
    <text evidence="1 2">Belongs to the outer membrane factor (OMF) (TC 1.B.17) family.</text>
</comment>
<keyword evidence="3" id="KW-0175">Coiled coil</keyword>
<dbReference type="PANTHER" id="PTHR30203">
    <property type="entry name" value="OUTER MEMBRANE CATION EFFLUX PROTEIN"/>
    <property type="match status" value="1"/>
</dbReference>
<dbReference type="Gene3D" id="2.20.200.10">
    <property type="entry name" value="Outer membrane efflux proteins (OEP)"/>
    <property type="match status" value="1"/>
</dbReference>
<dbReference type="EMBL" id="BSST01000001">
    <property type="protein sequence ID" value="GLX80271.1"/>
    <property type="molecule type" value="Genomic_DNA"/>
</dbReference>
<keyword evidence="2" id="KW-1134">Transmembrane beta strand</keyword>
<dbReference type="Proteomes" id="UP001157186">
    <property type="component" value="Unassembled WGS sequence"/>
</dbReference>